<dbReference type="AlphaFoldDB" id="A0AA37JFU2"/>
<organism evidence="1 2">
    <name type="scientific">Hungatella hathewayi</name>
    <dbReference type="NCBI Taxonomy" id="154046"/>
    <lineage>
        <taxon>Bacteria</taxon>
        <taxon>Bacillati</taxon>
        <taxon>Bacillota</taxon>
        <taxon>Clostridia</taxon>
        <taxon>Lachnospirales</taxon>
        <taxon>Lachnospiraceae</taxon>
        <taxon>Hungatella</taxon>
    </lineage>
</organism>
<evidence type="ECO:0000313" key="2">
    <source>
        <dbReference type="Proteomes" id="UP001055091"/>
    </source>
</evidence>
<name>A0AA37JFU2_9FIRM</name>
<comment type="caution">
    <text evidence="1">The sequence shown here is derived from an EMBL/GenBank/DDBJ whole genome shotgun (WGS) entry which is preliminary data.</text>
</comment>
<dbReference type="EMBL" id="BQNJ01000001">
    <property type="protein sequence ID" value="GKG99536.1"/>
    <property type="molecule type" value="Genomic_DNA"/>
</dbReference>
<reference evidence="1" key="1">
    <citation type="submission" date="2022-01" db="EMBL/GenBank/DDBJ databases">
        <title>Novel bile acid biosynthetic pathways are enriched in the microbiome of centenarians.</title>
        <authorList>
            <person name="Sato Y."/>
            <person name="Atarashi K."/>
            <person name="Plichta R.D."/>
            <person name="Arai Y."/>
            <person name="Sasajima S."/>
            <person name="Kearney M.S."/>
            <person name="Suda W."/>
            <person name="Takeshita K."/>
            <person name="Sasaki T."/>
            <person name="Okamoto S."/>
            <person name="Skelly N.A."/>
            <person name="Okamura Y."/>
            <person name="Vlamakis H."/>
            <person name="Li Y."/>
            <person name="Tanoue T."/>
            <person name="Takei H."/>
            <person name="Nittono H."/>
            <person name="Narushima S."/>
            <person name="Irie J."/>
            <person name="Itoh H."/>
            <person name="Moriya K."/>
            <person name="Sugiura Y."/>
            <person name="Suematsu M."/>
            <person name="Moritoki N."/>
            <person name="Shibata S."/>
            <person name="Littman R.D."/>
            <person name="Fischbach A.M."/>
            <person name="Uwamino Y."/>
            <person name="Inoue T."/>
            <person name="Honda A."/>
            <person name="Hattori M."/>
            <person name="Murai T."/>
            <person name="Xavier J.R."/>
            <person name="Hirose N."/>
            <person name="Honda K."/>
        </authorList>
    </citation>
    <scope>NUCLEOTIDE SEQUENCE</scope>
    <source>
        <strain evidence="1">CE91-St55</strain>
    </source>
</reference>
<sequence>MRIKCENQDENKECDLTYIYLSEFGLFAQKNINKRLINKNKTRIKVHVNMKILNLFFVLTKVDKMI</sequence>
<dbReference type="Proteomes" id="UP001055091">
    <property type="component" value="Unassembled WGS sequence"/>
</dbReference>
<evidence type="ECO:0000313" key="1">
    <source>
        <dbReference type="EMBL" id="GKG99536.1"/>
    </source>
</evidence>
<accession>A0AA37JFU2</accession>
<gene>
    <name evidence="1" type="ORF">CE91St55_15180</name>
</gene>
<proteinExistence type="predicted"/>
<protein>
    <submittedName>
        <fullName evidence="1">Uncharacterized protein</fullName>
    </submittedName>
</protein>